<dbReference type="InterPro" id="IPR001064">
    <property type="entry name" value="Beta/gamma_crystallin"/>
</dbReference>
<dbReference type="SUPFAM" id="SSF49695">
    <property type="entry name" value="gamma-Crystallin-like"/>
    <property type="match status" value="1"/>
</dbReference>
<evidence type="ECO:0000259" key="6">
    <source>
        <dbReference type="PROSITE" id="PS50915"/>
    </source>
</evidence>
<dbReference type="InterPro" id="IPR011024">
    <property type="entry name" value="G_crystallin-like"/>
</dbReference>
<accession>A0ABX1Q7J3</accession>
<dbReference type="PANTHER" id="PTHR35603:SF2">
    <property type="entry name" value="OUTER MEMBRANE LIPOPROTEIN"/>
    <property type="match status" value="1"/>
</dbReference>
<protein>
    <submittedName>
        <fullName evidence="7">Glycine zipper 2TM domain-containing protein</fullName>
    </submittedName>
</protein>
<organism evidence="7 8">
    <name type="scientific">Aromatoleum diolicum</name>
    <dbReference type="NCBI Taxonomy" id="75796"/>
    <lineage>
        <taxon>Bacteria</taxon>
        <taxon>Pseudomonadati</taxon>
        <taxon>Pseudomonadota</taxon>
        <taxon>Betaproteobacteria</taxon>
        <taxon>Rhodocyclales</taxon>
        <taxon>Rhodocyclaceae</taxon>
        <taxon>Aromatoleum</taxon>
    </lineage>
</organism>
<evidence type="ECO:0000256" key="2">
    <source>
        <dbReference type="ARBA" id="ARBA00009646"/>
    </source>
</evidence>
<dbReference type="Gene3D" id="2.60.20.10">
    <property type="entry name" value="Crystallins"/>
    <property type="match status" value="2"/>
</dbReference>
<keyword evidence="8" id="KW-1185">Reference proteome</keyword>
<evidence type="ECO:0000313" key="7">
    <source>
        <dbReference type="EMBL" id="NMG73978.1"/>
    </source>
</evidence>
<evidence type="ECO:0000256" key="5">
    <source>
        <dbReference type="SAM" id="SignalP"/>
    </source>
</evidence>
<feature type="domain" description="Beta/gamma crystallin 'Greek key'" evidence="6">
    <location>
        <begin position="22"/>
        <end position="62"/>
    </location>
</feature>
<dbReference type="Pfam" id="PF05433">
    <property type="entry name" value="Rick_17kDa_Anti"/>
    <property type="match status" value="1"/>
</dbReference>
<dbReference type="PANTHER" id="PTHR35603">
    <property type="match status" value="1"/>
</dbReference>
<evidence type="ECO:0000256" key="3">
    <source>
        <dbReference type="ARBA" id="ARBA00022737"/>
    </source>
</evidence>
<sequence length="376" mass="41571">MTAILRSALAVVGVLITTQAAAQVTFYEREGFRGRSFTTAEEVRNMERRGFNDRASSVVVERDRWEVCEDARFSGQCVVLRRGRYPSLGAMGLNDRISSARSVDRNAHVDDDRYAPVPVAPNDNNRVAQITFYEREGFRGRSFSTKEQIRNFERSGFNDRASSVTVSSGRWEVCEDVRFSGRCVVLRPGRYPSLAAMGLNDRVSSVRTVSRNARIDDHRYAPAAVVSHDYRRRSDERLFEADVTAVRAVVGPPEQRCWVEREEVVQDRSNANVPGAIAGAVIGGILGHQIGDGAGRDLATAGGAVAGAVVGANVGRDDGGQQAYTQDVRRCESTPSQARPEYWDVTYTFRGQAYRVQMTAPPGRTVTVNERGEPRE</sequence>
<feature type="domain" description="Beta/gamma crystallin 'Greek key'" evidence="6">
    <location>
        <begin position="169"/>
        <end position="210"/>
    </location>
</feature>
<gene>
    <name evidence="7" type="ORF">GPA25_04325</name>
</gene>
<feature type="domain" description="Beta/gamma crystallin 'Greek key'" evidence="6">
    <location>
        <begin position="128"/>
        <end position="168"/>
    </location>
</feature>
<evidence type="ECO:0000256" key="1">
    <source>
        <dbReference type="ARBA" id="ARBA00004370"/>
    </source>
</evidence>
<dbReference type="InterPro" id="IPR051407">
    <property type="entry name" value="Bact_OM_lipoprot/Surf_antigen"/>
</dbReference>
<keyword evidence="4" id="KW-0472">Membrane</keyword>
<evidence type="ECO:0000256" key="4">
    <source>
        <dbReference type="ARBA" id="ARBA00023136"/>
    </source>
</evidence>
<comment type="caution">
    <text evidence="7">The sequence shown here is derived from an EMBL/GenBank/DDBJ whole genome shotgun (WGS) entry which is preliminary data.</text>
</comment>
<feature type="chain" id="PRO_5045854099" evidence="5">
    <location>
        <begin position="23"/>
        <end position="376"/>
    </location>
</feature>
<reference evidence="7 8" key="1">
    <citation type="submission" date="2019-12" db="EMBL/GenBank/DDBJ databases">
        <title>Comparative genomics gives insights into the taxonomy of the Azoarcus-Aromatoleum group and reveals separate origins of nif in the plant-associated Azoarcus and non-plant-associated Aromatoleum sub-groups.</title>
        <authorList>
            <person name="Lafos M."/>
            <person name="Maluk M."/>
            <person name="Batista M."/>
            <person name="Junghare M."/>
            <person name="Carmona M."/>
            <person name="Faoro H."/>
            <person name="Cruz L.M."/>
            <person name="Battistoni F."/>
            <person name="De Souza E."/>
            <person name="Pedrosa F."/>
            <person name="Chen W.-M."/>
            <person name="Poole P.S."/>
            <person name="Dixon R.A."/>
            <person name="James E.K."/>
        </authorList>
    </citation>
    <scope>NUCLEOTIDE SEQUENCE [LARGE SCALE GENOMIC DNA]</scope>
    <source>
        <strain evidence="7 8">22Lin</strain>
    </source>
</reference>
<dbReference type="Pfam" id="PF00030">
    <property type="entry name" value="Crystall"/>
    <property type="match status" value="2"/>
</dbReference>
<dbReference type="Proteomes" id="UP000648984">
    <property type="component" value="Unassembled WGS sequence"/>
</dbReference>
<evidence type="ECO:0000313" key="8">
    <source>
        <dbReference type="Proteomes" id="UP000648984"/>
    </source>
</evidence>
<comment type="subcellular location">
    <subcellularLocation>
        <location evidence="1">Membrane</location>
    </subcellularLocation>
</comment>
<dbReference type="SMART" id="SM00247">
    <property type="entry name" value="XTALbg"/>
    <property type="match status" value="2"/>
</dbReference>
<dbReference type="EMBL" id="WTVQ01000005">
    <property type="protein sequence ID" value="NMG73978.1"/>
    <property type="molecule type" value="Genomic_DNA"/>
</dbReference>
<name>A0ABX1Q7J3_9RHOO</name>
<comment type="similarity">
    <text evidence="2">Belongs to the beta/gamma-crystallin family.</text>
</comment>
<proteinExistence type="inferred from homology"/>
<keyword evidence="5" id="KW-0732">Signal</keyword>
<keyword evidence="3" id="KW-0677">Repeat</keyword>
<dbReference type="PROSITE" id="PS50915">
    <property type="entry name" value="CRYSTALLIN_BETA_GAMMA"/>
    <property type="match status" value="3"/>
</dbReference>
<feature type="signal peptide" evidence="5">
    <location>
        <begin position="1"/>
        <end position="22"/>
    </location>
</feature>
<dbReference type="InterPro" id="IPR008816">
    <property type="entry name" value="Gly_zipper_2TM_dom"/>
</dbReference>